<dbReference type="PROSITE" id="PS51318">
    <property type="entry name" value="TAT"/>
    <property type="match status" value="1"/>
</dbReference>
<dbReference type="AlphaFoldDB" id="A0A4P2PV74"/>
<dbReference type="OrthoDB" id="9146593at2"/>
<feature type="signal peptide" evidence="1">
    <location>
        <begin position="1"/>
        <end position="21"/>
    </location>
</feature>
<dbReference type="Pfam" id="PF07586">
    <property type="entry name" value="HXXSHH"/>
    <property type="match status" value="1"/>
</dbReference>
<evidence type="ECO:0000313" key="2">
    <source>
        <dbReference type="EMBL" id="AUX20520.1"/>
    </source>
</evidence>
<proteinExistence type="predicted"/>
<dbReference type="Proteomes" id="UP000295781">
    <property type="component" value="Chromosome"/>
</dbReference>
<gene>
    <name evidence="2" type="ORF">SOCEGT47_009920</name>
</gene>
<evidence type="ECO:0000313" key="3">
    <source>
        <dbReference type="Proteomes" id="UP000295781"/>
    </source>
</evidence>
<dbReference type="InterPro" id="IPR011447">
    <property type="entry name" value="DUF1552"/>
</dbReference>
<protein>
    <recommendedName>
        <fullName evidence="4">DUF1552 domain-containing protein</fullName>
    </recommendedName>
</protein>
<reference evidence="2 3" key="1">
    <citation type="submission" date="2015-09" db="EMBL/GenBank/DDBJ databases">
        <title>Sorangium comparison.</title>
        <authorList>
            <person name="Zaburannyi N."/>
            <person name="Bunk B."/>
            <person name="Overmann J."/>
            <person name="Mueller R."/>
        </authorList>
    </citation>
    <scope>NUCLEOTIDE SEQUENCE [LARGE SCALE GENOMIC DNA]</scope>
    <source>
        <strain evidence="2 3">So ceGT47</strain>
    </source>
</reference>
<keyword evidence="1" id="KW-0732">Signal</keyword>
<name>A0A4P2PV74_SORCE</name>
<dbReference type="InterPro" id="IPR006311">
    <property type="entry name" value="TAT_signal"/>
</dbReference>
<evidence type="ECO:0008006" key="4">
    <source>
        <dbReference type="Google" id="ProtNLM"/>
    </source>
</evidence>
<feature type="chain" id="PRO_5021022824" description="DUF1552 domain-containing protein" evidence="1">
    <location>
        <begin position="22"/>
        <end position="461"/>
    </location>
</feature>
<evidence type="ECO:0000256" key="1">
    <source>
        <dbReference type="SAM" id="SignalP"/>
    </source>
</evidence>
<dbReference type="EMBL" id="CP012670">
    <property type="protein sequence ID" value="AUX20520.1"/>
    <property type="molecule type" value="Genomic_DNA"/>
</dbReference>
<sequence>MKPFRLSRRAVLRGLGGAALALPFLEAMGCSREHAPASEETGRAGFGVEFPKRFVVLYTPNGTVPPDFWPSSSTLRNGEELSPILAPLKDHNEDLLVLGNVSALSALVGPGDAHQKGTGQCLTARAMQEGDFPGDAGLSCGWADGISLDQEIASHIGTKNKFPSLELGVLVHGANVGARIAYRGPAQPLPPENSPYAAFDRLFSDLSVGSDDAARKTEQRRAVLGKVYADYDRLRKRLGAADREKLDGHLASVEDIASRLDRGSAPTSEACAAPVLTPDVDVDRVASMPELCKLQLDLIAMSFACDLTRVASLHFTNSATAKVLSFLGQDITEGHHPMAHNGYADPVNRERLSRISRFYASQLAYLISKLKSMPEGDGSVFDNTVIFWTNEHADGNHLRKNIPYVLAGSAGRHFKTGRYVIQPKEVAHNDLLLSLLHAMGVEAESFGDPSYCAGPLTGLTA</sequence>
<dbReference type="RefSeq" id="WP_129345743.1">
    <property type="nucleotide sequence ID" value="NZ_CP012670.1"/>
</dbReference>
<organism evidence="2 3">
    <name type="scientific">Sorangium cellulosum</name>
    <name type="common">Polyangium cellulosum</name>
    <dbReference type="NCBI Taxonomy" id="56"/>
    <lineage>
        <taxon>Bacteria</taxon>
        <taxon>Pseudomonadati</taxon>
        <taxon>Myxococcota</taxon>
        <taxon>Polyangia</taxon>
        <taxon>Polyangiales</taxon>
        <taxon>Polyangiaceae</taxon>
        <taxon>Sorangium</taxon>
    </lineage>
</organism>
<accession>A0A4P2PV74</accession>